<dbReference type="EMBL" id="JAAGRQ010000017">
    <property type="protein sequence ID" value="NDY56317.1"/>
    <property type="molecule type" value="Genomic_DNA"/>
</dbReference>
<protein>
    <submittedName>
        <fullName evidence="2">Uncharacterized protein</fullName>
    </submittedName>
</protein>
<sequence>MKKLPLIFSACLLAVILTLSSCAVLPTSSDPASGGLSAEQAQAGLEWLDASLARLSADVAVAKAIAPEKADAIDAAVGGYLAELRMGLATIREQLAAGRTGAADTVWQTMRPLVGQAALRLLTYGVGAVAGS</sequence>
<name>A0A7K3NJM8_9BACT</name>
<feature type="signal peptide" evidence="1">
    <location>
        <begin position="1"/>
        <end position="23"/>
    </location>
</feature>
<keyword evidence="1" id="KW-0732">Signal</keyword>
<evidence type="ECO:0000256" key="1">
    <source>
        <dbReference type="SAM" id="SignalP"/>
    </source>
</evidence>
<gene>
    <name evidence="2" type="ORF">G3N56_06115</name>
</gene>
<keyword evidence="3" id="KW-1185">Reference proteome</keyword>
<evidence type="ECO:0000313" key="2">
    <source>
        <dbReference type="EMBL" id="NDY56317.1"/>
    </source>
</evidence>
<organism evidence="2 3">
    <name type="scientific">Desulfolutivibrio sulfodismutans</name>
    <dbReference type="NCBI Taxonomy" id="63561"/>
    <lineage>
        <taxon>Bacteria</taxon>
        <taxon>Pseudomonadati</taxon>
        <taxon>Thermodesulfobacteriota</taxon>
        <taxon>Desulfovibrionia</taxon>
        <taxon>Desulfovibrionales</taxon>
        <taxon>Desulfovibrionaceae</taxon>
        <taxon>Desulfolutivibrio</taxon>
    </lineage>
</organism>
<accession>A0A7K3NJM8</accession>
<dbReference type="RefSeq" id="WP_163301370.1">
    <property type="nucleotide sequence ID" value="NZ_JAAGRQ010000017.1"/>
</dbReference>
<evidence type="ECO:0000313" key="3">
    <source>
        <dbReference type="Proteomes" id="UP000469724"/>
    </source>
</evidence>
<comment type="caution">
    <text evidence="2">The sequence shown here is derived from an EMBL/GenBank/DDBJ whole genome shotgun (WGS) entry which is preliminary data.</text>
</comment>
<dbReference type="AlphaFoldDB" id="A0A7K3NJM8"/>
<dbReference type="Proteomes" id="UP000469724">
    <property type="component" value="Unassembled WGS sequence"/>
</dbReference>
<dbReference type="PROSITE" id="PS51257">
    <property type="entry name" value="PROKAR_LIPOPROTEIN"/>
    <property type="match status" value="1"/>
</dbReference>
<proteinExistence type="predicted"/>
<reference evidence="2 3" key="1">
    <citation type="submission" date="2020-02" db="EMBL/GenBank/DDBJ databases">
        <title>Comparative genomics of sulfur disproportionating microorganisms.</title>
        <authorList>
            <person name="Ward L.M."/>
            <person name="Bertran E."/>
            <person name="Johnston D.T."/>
        </authorList>
    </citation>
    <scope>NUCLEOTIDE SEQUENCE [LARGE SCALE GENOMIC DNA]</scope>
    <source>
        <strain evidence="2 3">DSM 3696</strain>
    </source>
</reference>
<feature type="chain" id="PRO_5029788591" evidence="1">
    <location>
        <begin position="24"/>
        <end position="132"/>
    </location>
</feature>